<feature type="transmembrane region" description="Helical" evidence="6">
    <location>
        <begin position="441"/>
        <end position="458"/>
    </location>
</feature>
<comment type="subcellular location">
    <subcellularLocation>
        <location evidence="1">Cell membrane</location>
        <topology evidence="1">Multi-pass membrane protein</topology>
    </subcellularLocation>
</comment>
<dbReference type="InterPro" id="IPR002293">
    <property type="entry name" value="AA/rel_permease1"/>
</dbReference>
<organism evidence="7 8">
    <name type="scientific">Glutamicibacter ardleyensis</name>
    <dbReference type="NCBI Taxonomy" id="225894"/>
    <lineage>
        <taxon>Bacteria</taxon>
        <taxon>Bacillati</taxon>
        <taxon>Actinomycetota</taxon>
        <taxon>Actinomycetes</taxon>
        <taxon>Micrococcales</taxon>
        <taxon>Micrococcaceae</taxon>
        <taxon>Glutamicibacter</taxon>
    </lineage>
</organism>
<gene>
    <name evidence="7" type="ORF">GCM10007173_05110</name>
</gene>
<keyword evidence="8" id="KW-1185">Reference proteome</keyword>
<protein>
    <submittedName>
        <fullName evidence="7">Amino acid permease</fullName>
    </submittedName>
</protein>
<name>A0ABQ2DAT1_9MICC</name>
<dbReference type="InterPro" id="IPR050367">
    <property type="entry name" value="APC_superfamily"/>
</dbReference>
<feature type="transmembrane region" description="Helical" evidence="6">
    <location>
        <begin position="139"/>
        <end position="163"/>
    </location>
</feature>
<dbReference type="PIRSF" id="PIRSF006060">
    <property type="entry name" value="AA_transporter"/>
    <property type="match status" value="1"/>
</dbReference>
<dbReference type="Proteomes" id="UP000606115">
    <property type="component" value="Unassembled WGS sequence"/>
</dbReference>
<dbReference type="Pfam" id="PF13520">
    <property type="entry name" value="AA_permease_2"/>
    <property type="match status" value="1"/>
</dbReference>
<feature type="transmembrane region" description="Helical" evidence="6">
    <location>
        <begin position="412"/>
        <end position="429"/>
    </location>
</feature>
<dbReference type="EMBL" id="BMKX01000001">
    <property type="protein sequence ID" value="GGJ49478.1"/>
    <property type="molecule type" value="Genomic_DNA"/>
</dbReference>
<evidence type="ECO:0000256" key="5">
    <source>
        <dbReference type="ARBA" id="ARBA00023136"/>
    </source>
</evidence>
<proteinExistence type="predicted"/>
<dbReference type="Gene3D" id="1.20.1740.10">
    <property type="entry name" value="Amino acid/polyamine transporter I"/>
    <property type="match status" value="1"/>
</dbReference>
<keyword evidence="3 6" id="KW-0812">Transmembrane</keyword>
<feature type="transmembrane region" description="Helical" evidence="6">
    <location>
        <begin position="296"/>
        <end position="321"/>
    </location>
</feature>
<evidence type="ECO:0000313" key="7">
    <source>
        <dbReference type="EMBL" id="GGJ49478.1"/>
    </source>
</evidence>
<feature type="transmembrane region" description="Helical" evidence="6">
    <location>
        <begin position="98"/>
        <end position="119"/>
    </location>
</feature>
<feature type="transmembrane region" description="Helical" evidence="6">
    <location>
        <begin position="175"/>
        <end position="197"/>
    </location>
</feature>
<feature type="transmembrane region" description="Helical" evidence="6">
    <location>
        <begin position="372"/>
        <end position="391"/>
    </location>
</feature>
<feature type="transmembrane region" description="Helical" evidence="6">
    <location>
        <begin position="51"/>
        <end position="72"/>
    </location>
</feature>
<keyword evidence="5 6" id="KW-0472">Membrane</keyword>
<feature type="transmembrane region" description="Helical" evidence="6">
    <location>
        <begin position="245"/>
        <end position="263"/>
    </location>
</feature>
<dbReference type="GeneID" id="303302913"/>
<accession>A0ABQ2DAT1</accession>
<evidence type="ECO:0000256" key="3">
    <source>
        <dbReference type="ARBA" id="ARBA00022692"/>
    </source>
</evidence>
<feature type="transmembrane region" description="Helical" evidence="6">
    <location>
        <begin position="342"/>
        <end position="360"/>
    </location>
</feature>
<comment type="caution">
    <text evidence="7">The sequence shown here is derived from an EMBL/GenBank/DDBJ whole genome shotgun (WGS) entry which is preliminary data.</text>
</comment>
<evidence type="ECO:0000256" key="6">
    <source>
        <dbReference type="SAM" id="Phobius"/>
    </source>
</evidence>
<evidence type="ECO:0000313" key="8">
    <source>
        <dbReference type="Proteomes" id="UP000606115"/>
    </source>
</evidence>
<feature type="transmembrane region" description="Helical" evidence="6">
    <location>
        <begin position="24"/>
        <end position="45"/>
    </location>
</feature>
<reference evidence="8" key="1">
    <citation type="journal article" date="2019" name="Int. J. Syst. Evol. Microbiol.">
        <title>The Global Catalogue of Microorganisms (GCM) 10K type strain sequencing project: providing services to taxonomists for standard genome sequencing and annotation.</title>
        <authorList>
            <consortium name="The Broad Institute Genomics Platform"/>
            <consortium name="The Broad Institute Genome Sequencing Center for Infectious Disease"/>
            <person name="Wu L."/>
            <person name="Ma J."/>
        </authorList>
    </citation>
    <scope>NUCLEOTIDE SEQUENCE [LARGE SCALE GENOMIC DNA]</scope>
    <source>
        <strain evidence="8">CGMCC 1.3685</strain>
    </source>
</reference>
<dbReference type="PANTHER" id="PTHR42770:SF7">
    <property type="entry name" value="MEMBRANE PROTEIN"/>
    <property type="match status" value="1"/>
</dbReference>
<evidence type="ECO:0000256" key="1">
    <source>
        <dbReference type="ARBA" id="ARBA00004651"/>
    </source>
</evidence>
<keyword evidence="4 6" id="KW-1133">Transmembrane helix</keyword>
<dbReference type="PANTHER" id="PTHR42770">
    <property type="entry name" value="AMINO ACID TRANSPORTER-RELATED"/>
    <property type="match status" value="1"/>
</dbReference>
<evidence type="ECO:0000256" key="2">
    <source>
        <dbReference type="ARBA" id="ARBA00022475"/>
    </source>
</evidence>
<sequence>MSKDLADSSAAPTTLAKTLGNWDALALGFGAMIGFGWVVLTGGWLDSAGTMGAICAMLAGGAIMAIVGLTYAELTAAMPKAGGEHNFILRALGARPSFIGSWGIIGGYVTIVAFEAVAFPRTVEYIFPGMSKIPLWTVAGFEVNLTWALVGVAAGVLVTWINIRGVKQAGVVQTFTVLFLMLIGLLMIFGSVTSGSAQNMEPFFTPGMSGFFAVLVAVPFLFIGFDVIPQSAEEVNIPAKQIGKLVVISVVLATLWYVMVVLTTSSAMPADQLASADIATADAFGALFGSDIMAKVLIAGGLAGILTSWNSLLLGASRLVFSMARGGMLPAWFGKLHPKYQTPANALYFIGGISVIAPFFGAEMLGWLVDSGAPSIIIAYFMISGTFLILRRREPAMDRPLRVAGKGRGGEVIGYASVILTAALFLLYMPGMPASLSWEPWLIFAAWWVLGAVFFVKVPGGIKPGPDADEEVIAPVRARKR</sequence>
<feature type="transmembrane region" description="Helical" evidence="6">
    <location>
        <begin position="203"/>
        <end position="225"/>
    </location>
</feature>
<dbReference type="RefSeq" id="WP_188683431.1">
    <property type="nucleotide sequence ID" value="NZ_BMKX01000001.1"/>
</dbReference>
<evidence type="ECO:0000256" key="4">
    <source>
        <dbReference type="ARBA" id="ARBA00022989"/>
    </source>
</evidence>
<keyword evidence="2" id="KW-1003">Cell membrane</keyword>